<evidence type="ECO:0000256" key="6">
    <source>
        <dbReference type="SAM" id="Coils"/>
    </source>
</evidence>
<keyword evidence="6" id="KW-0175">Coiled coil</keyword>
<dbReference type="InterPro" id="IPR000547">
    <property type="entry name" value="Clathrin_H-chain/VPS_repeat"/>
</dbReference>
<dbReference type="GO" id="GO:0048284">
    <property type="term" value="P:organelle fusion"/>
    <property type="evidence" value="ECO:0007669"/>
    <property type="project" value="TreeGrafter"/>
</dbReference>
<feature type="coiled-coil region" evidence="6">
    <location>
        <begin position="857"/>
        <end position="891"/>
    </location>
</feature>
<evidence type="ECO:0000256" key="5">
    <source>
        <dbReference type="PROSITE-ProRule" id="PRU01006"/>
    </source>
</evidence>
<name>A0A1D1VEZ3_RAMVA</name>
<dbReference type="STRING" id="947166.A0A1D1VEZ3"/>
<evidence type="ECO:0000313" key="10">
    <source>
        <dbReference type="Proteomes" id="UP000186922"/>
    </source>
</evidence>
<dbReference type="InterPro" id="IPR007810">
    <property type="entry name" value="Pep3/Vps18_beta-prop"/>
</dbReference>
<proteinExistence type="predicted"/>
<dbReference type="EMBL" id="BDGG01000005">
    <property type="protein sequence ID" value="GAU99345.1"/>
    <property type="molecule type" value="Genomic_DNA"/>
</dbReference>
<dbReference type="SUPFAM" id="SSF101898">
    <property type="entry name" value="NHL repeat"/>
    <property type="match status" value="1"/>
</dbReference>
<dbReference type="GO" id="GO:0007032">
    <property type="term" value="P:endosome organization"/>
    <property type="evidence" value="ECO:0007669"/>
    <property type="project" value="TreeGrafter"/>
</dbReference>
<dbReference type="PANTHER" id="PTHR23323:SF26">
    <property type="entry name" value="VACUOLAR PROTEIN SORTING-ASSOCIATED PROTEIN 18 HOMOLOG"/>
    <property type="match status" value="1"/>
</dbReference>
<dbReference type="GO" id="GO:0008270">
    <property type="term" value="F:zinc ion binding"/>
    <property type="evidence" value="ECO:0007669"/>
    <property type="project" value="UniProtKB-KW"/>
</dbReference>
<keyword evidence="4" id="KW-0862">Zinc</keyword>
<organism evidence="9 10">
    <name type="scientific">Ramazzottius varieornatus</name>
    <name type="common">Water bear</name>
    <name type="synonym">Tardigrade</name>
    <dbReference type="NCBI Taxonomy" id="947166"/>
    <lineage>
        <taxon>Eukaryota</taxon>
        <taxon>Metazoa</taxon>
        <taxon>Ecdysozoa</taxon>
        <taxon>Tardigrada</taxon>
        <taxon>Eutardigrada</taxon>
        <taxon>Parachela</taxon>
        <taxon>Hypsibioidea</taxon>
        <taxon>Ramazzottiidae</taxon>
        <taxon>Ramazzottius</taxon>
    </lineage>
</organism>
<accession>A0A1D1VEZ3</accession>
<dbReference type="AlphaFoldDB" id="A0A1D1VEZ3"/>
<feature type="repeat" description="CHCR" evidence="5">
    <location>
        <begin position="663"/>
        <end position="819"/>
    </location>
</feature>
<evidence type="ECO:0000256" key="1">
    <source>
        <dbReference type="ARBA" id="ARBA00004492"/>
    </source>
</evidence>
<dbReference type="GO" id="GO:0006886">
    <property type="term" value="P:intracellular protein transport"/>
    <property type="evidence" value="ECO:0007669"/>
    <property type="project" value="UniProtKB-UniRule"/>
</dbReference>
<feature type="domain" description="Pep3/Vps18 beta-propeller" evidence="8">
    <location>
        <begin position="57"/>
        <end position="427"/>
    </location>
</feature>
<dbReference type="GO" id="GO:0008333">
    <property type="term" value="P:endosome to lysosome transport"/>
    <property type="evidence" value="ECO:0007669"/>
    <property type="project" value="TreeGrafter"/>
</dbReference>
<evidence type="ECO:0000259" key="8">
    <source>
        <dbReference type="Pfam" id="PF05131"/>
    </source>
</evidence>
<dbReference type="GO" id="GO:0030897">
    <property type="term" value="C:HOPS complex"/>
    <property type="evidence" value="ECO:0007669"/>
    <property type="project" value="TreeGrafter"/>
</dbReference>
<dbReference type="Proteomes" id="UP000186922">
    <property type="component" value="Unassembled WGS sequence"/>
</dbReference>
<evidence type="ECO:0000256" key="2">
    <source>
        <dbReference type="ARBA" id="ARBA00022723"/>
    </source>
</evidence>
<evidence type="ECO:0000256" key="4">
    <source>
        <dbReference type="ARBA" id="ARBA00022833"/>
    </source>
</evidence>
<dbReference type="Pfam" id="PF05131">
    <property type="entry name" value="Pep3_Vps18"/>
    <property type="match status" value="1"/>
</dbReference>
<dbReference type="GO" id="GO:0031902">
    <property type="term" value="C:late endosome membrane"/>
    <property type="evidence" value="ECO:0007669"/>
    <property type="project" value="UniProtKB-SubCell"/>
</dbReference>
<dbReference type="SUPFAM" id="SSF57850">
    <property type="entry name" value="RING/U-box"/>
    <property type="match status" value="1"/>
</dbReference>
<protein>
    <recommendedName>
        <fullName evidence="8">Pep3/Vps18 beta-propeller domain-containing protein</fullName>
    </recommendedName>
</protein>
<comment type="caution">
    <text evidence="9">The sequence shown here is derived from an EMBL/GenBank/DDBJ whole genome shotgun (WGS) entry which is preliminary data.</text>
</comment>
<dbReference type="GO" id="GO:0030674">
    <property type="term" value="F:protein-macromolecule adaptor activity"/>
    <property type="evidence" value="ECO:0007669"/>
    <property type="project" value="TreeGrafter"/>
</dbReference>
<dbReference type="PROSITE" id="PS50236">
    <property type="entry name" value="CHCR"/>
    <property type="match status" value="1"/>
</dbReference>
<feature type="compositionally biased region" description="Low complexity" evidence="7">
    <location>
        <begin position="18"/>
        <end position="28"/>
    </location>
</feature>
<dbReference type="OrthoDB" id="1845386at2759"/>
<keyword evidence="10" id="KW-1185">Reference proteome</keyword>
<evidence type="ECO:0000256" key="7">
    <source>
        <dbReference type="SAM" id="MobiDB-lite"/>
    </source>
</evidence>
<reference evidence="9 10" key="1">
    <citation type="journal article" date="2016" name="Nat. Commun.">
        <title>Extremotolerant tardigrade genome and improved radiotolerance of human cultured cells by tardigrade-unique protein.</title>
        <authorList>
            <person name="Hashimoto T."/>
            <person name="Horikawa D.D."/>
            <person name="Saito Y."/>
            <person name="Kuwahara H."/>
            <person name="Kozuka-Hata H."/>
            <person name="Shin-I T."/>
            <person name="Minakuchi Y."/>
            <person name="Ohishi K."/>
            <person name="Motoyama A."/>
            <person name="Aizu T."/>
            <person name="Enomoto A."/>
            <person name="Kondo K."/>
            <person name="Tanaka S."/>
            <person name="Hara Y."/>
            <person name="Koshikawa S."/>
            <person name="Sagara H."/>
            <person name="Miura T."/>
            <person name="Yokobori S."/>
            <person name="Miyagawa K."/>
            <person name="Suzuki Y."/>
            <person name="Kubo T."/>
            <person name="Oyama M."/>
            <person name="Kohara Y."/>
            <person name="Fujiyama A."/>
            <person name="Arakawa K."/>
            <person name="Katayama T."/>
            <person name="Toyoda A."/>
            <person name="Kunieda T."/>
        </authorList>
    </citation>
    <scope>NUCLEOTIDE SEQUENCE [LARGE SCALE GENOMIC DNA]</scope>
    <source>
        <strain evidence="9 10">YOKOZUNA-1</strain>
    </source>
</reference>
<feature type="region of interest" description="Disordered" evidence="7">
    <location>
        <begin position="1"/>
        <end position="37"/>
    </location>
</feature>
<dbReference type="GO" id="GO:0006904">
    <property type="term" value="P:vesicle docking involved in exocytosis"/>
    <property type="evidence" value="ECO:0007669"/>
    <property type="project" value="TreeGrafter"/>
</dbReference>
<keyword evidence="3" id="KW-0863">Zinc-finger</keyword>
<sequence>MSSLLEQYEQIQGQARHSASSAGATSSSQRLPVAGKNPFLPGKSGQKGFSSDPSEQPTFSKQRVDFQLPAGELLYRMVVCDKLIVLATKNNTLLRIDLKTSPYAVETLEVKSSSAGDTIDDVFLDPSGRNMLVTMRSGECLYYGRSIKKPRALSKLKTHILTAVAWNYDSGQASQKNGPILLGTAQGVIFETEFNVAASEGFGSFMNSNLENYWKQVCNLAQPEPILIKGIAFAKLSEASSSSTYIVLVATPTRLYHFKGIAGLVSEPPFFHEIFVIDSDKPMTNFLELPGSPRNCCLSVWRPSSEQITSHKASLSFAWLTEPGVYYAEAGNQPVASNRSDDPILINPQLFTFAKDKTNRPNSVVCTQFHVLIQYNSVVKVLSKLSGTLVFEDPFGDRYGKVMGITRDPASGTVWVYAESAIYKYKITEESKNAWRIYLDKGDYDAALRYAEGNPSNINLVRICKAEHLLKNGKYEESAELFATTEAPFEEISLKFSRLGQEKALKTLLLRKAQSFQGQPHAPSAQLFMICSWLMEIYLNALGHLRSSTTQDSAAFRECLVEFRTFLINPLFQQTFHTSSDFFFALLQSHSAYDDYVFFATFLNDVRRLLVFHLERDQYKEALHLLATQDNPDLMYEFSTQLIRHVPKPTVDIWISKGRMLDPHRLLPSFQRFEESVAVNTEALSEIIRYLEHCVHNLATGDATLHNYLLTLYCRSKKEDALMNYLLVADEESTRRSLELYDRMSALRLCVETGLNRAAVHLYRLLGLTTEAVELALTFDLSLAKSIAKSATNIDQTLSKKLWLLIAQHVISKDFDISKATLVLRESDNVIKIEDILPFFPDFVTIDDFKEAICQSLEGYNLHINELKNEVAEATSEADDLRRDIQEYKSHSITVGQNDTCVICKQLLLTQHLFLFDCRHHVHEDCLVLSIRQHLPRSSLVLMDDLRKQIDQLKDHDDASSMYSVSSAAAHAISRRDELRMELADIIADECLFCGTALIKSLDLPFIHDDDFLASKDAWL</sequence>
<evidence type="ECO:0000256" key="3">
    <source>
        <dbReference type="ARBA" id="ARBA00022771"/>
    </source>
</evidence>
<feature type="compositionally biased region" description="Polar residues" evidence="7">
    <location>
        <begin position="1"/>
        <end position="17"/>
    </location>
</feature>
<comment type="subcellular location">
    <subcellularLocation>
        <location evidence="1">Late endosome membrane</location>
        <topology evidence="1">Peripheral membrane protein</topology>
        <orientation evidence="1">Cytoplasmic side</orientation>
    </subcellularLocation>
</comment>
<keyword evidence="2" id="KW-0479">Metal-binding</keyword>
<dbReference type="GO" id="GO:0007040">
    <property type="term" value="P:lysosome organization"/>
    <property type="evidence" value="ECO:0007669"/>
    <property type="project" value="TreeGrafter"/>
</dbReference>
<gene>
    <name evidence="9" type="primary">RvY_10364-1</name>
    <name evidence="9" type="synonym">RvY_10364.1</name>
    <name evidence="9" type="ORF">RvY_10364</name>
</gene>
<evidence type="ECO:0000313" key="9">
    <source>
        <dbReference type="EMBL" id="GAU99345.1"/>
    </source>
</evidence>
<dbReference type="PANTHER" id="PTHR23323">
    <property type="entry name" value="VACUOLAR PROTEIN SORTING-ASSOCIATED PROTEIN"/>
    <property type="match status" value="1"/>
</dbReference>